<feature type="domain" description="TonB-dependent receptor plug" evidence="14">
    <location>
        <begin position="66"/>
        <end position="169"/>
    </location>
</feature>
<evidence type="ECO:0000256" key="2">
    <source>
        <dbReference type="ARBA" id="ARBA00009810"/>
    </source>
</evidence>
<evidence type="ECO:0000256" key="8">
    <source>
        <dbReference type="ARBA" id="ARBA00023170"/>
    </source>
</evidence>
<feature type="domain" description="TonB-dependent receptor-like beta-barrel" evidence="13">
    <location>
        <begin position="378"/>
        <end position="667"/>
    </location>
</feature>
<evidence type="ECO:0000256" key="7">
    <source>
        <dbReference type="ARBA" id="ARBA00023136"/>
    </source>
</evidence>
<evidence type="ECO:0000256" key="3">
    <source>
        <dbReference type="ARBA" id="ARBA00022448"/>
    </source>
</evidence>
<evidence type="ECO:0000259" key="13">
    <source>
        <dbReference type="Pfam" id="PF00593"/>
    </source>
</evidence>
<evidence type="ECO:0000259" key="14">
    <source>
        <dbReference type="Pfam" id="PF07715"/>
    </source>
</evidence>
<dbReference type="GO" id="GO:0009279">
    <property type="term" value="C:cell outer membrane"/>
    <property type="evidence" value="ECO:0007669"/>
    <property type="project" value="UniProtKB-SubCell"/>
</dbReference>
<feature type="signal peptide" evidence="12">
    <location>
        <begin position="1"/>
        <end position="29"/>
    </location>
</feature>
<evidence type="ECO:0000313" key="16">
    <source>
        <dbReference type="Proteomes" id="UP000288587"/>
    </source>
</evidence>
<keyword evidence="5 10" id="KW-0812">Transmembrane</keyword>
<dbReference type="InterPro" id="IPR039426">
    <property type="entry name" value="TonB-dep_rcpt-like"/>
</dbReference>
<keyword evidence="16" id="KW-1185">Reference proteome</keyword>
<dbReference type="PANTHER" id="PTHR30069">
    <property type="entry name" value="TONB-DEPENDENT OUTER MEMBRANE RECEPTOR"/>
    <property type="match status" value="1"/>
</dbReference>
<protein>
    <submittedName>
        <fullName evidence="15">TonB-dependent receptor</fullName>
    </submittedName>
</protein>
<organism evidence="15 16">
    <name type="scientific">Inhella crocodyli</name>
    <dbReference type="NCBI Taxonomy" id="2499851"/>
    <lineage>
        <taxon>Bacteria</taxon>
        <taxon>Pseudomonadati</taxon>
        <taxon>Pseudomonadota</taxon>
        <taxon>Betaproteobacteria</taxon>
        <taxon>Burkholderiales</taxon>
        <taxon>Sphaerotilaceae</taxon>
        <taxon>Inhella</taxon>
    </lineage>
</organism>
<dbReference type="EMBL" id="SACM01000003">
    <property type="protein sequence ID" value="RVT84775.1"/>
    <property type="molecule type" value="Genomic_DNA"/>
</dbReference>
<dbReference type="GO" id="GO:0015344">
    <property type="term" value="F:siderophore uptake transmembrane transporter activity"/>
    <property type="evidence" value="ECO:0007669"/>
    <property type="project" value="TreeGrafter"/>
</dbReference>
<keyword evidence="9 10" id="KW-0998">Cell outer membrane</keyword>
<dbReference type="InterPro" id="IPR000531">
    <property type="entry name" value="Beta-barrel_TonB"/>
</dbReference>
<comment type="caution">
    <text evidence="15">The sequence shown here is derived from an EMBL/GenBank/DDBJ whole genome shotgun (WGS) entry which is preliminary data.</text>
</comment>
<comment type="subcellular location">
    <subcellularLocation>
        <location evidence="1 10">Cell outer membrane</location>
        <topology evidence="1 10">Multi-pass membrane protein</topology>
    </subcellularLocation>
</comment>
<dbReference type="AlphaFoldDB" id="A0A3S2VEA9"/>
<accession>A0A3S2VEA9</accession>
<dbReference type="InterPro" id="IPR036942">
    <property type="entry name" value="Beta-barrel_TonB_sf"/>
</dbReference>
<reference evidence="15 16" key="1">
    <citation type="submission" date="2019-01" db="EMBL/GenBank/DDBJ databases">
        <authorList>
            <person name="Chen W.-M."/>
        </authorList>
    </citation>
    <scope>NUCLEOTIDE SEQUENCE [LARGE SCALE GENOMIC DNA]</scope>
    <source>
        <strain evidence="15 16">CCP-18</strain>
    </source>
</reference>
<evidence type="ECO:0000256" key="6">
    <source>
        <dbReference type="ARBA" id="ARBA00023077"/>
    </source>
</evidence>
<dbReference type="InterPro" id="IPR012910">
    <property type="entry name" value="Plug_dom"/>
</dbReference>
<keyword evidence="6 11" id="KW-0798">TonB box</keyword>
<dbReference type="InterPro" id="IPR037066">
    <property type="entry name" value="Plug_dom_sf"/>
</dbReference>
<dbReference type="PANTHER" id="PTHR30069:SF40">
    <property type="entry name" value="TONB-DEPENDENT RECEPTOR NMB0964-RELATED"/>
    <property type="match status" value="1"/>
</dbReference>
<dbReference type="Proteomes" id="UP000288587">
    <property type="component" value="Unassembled WGS sequence"/>
</dbReference>
<evidence type="ECO:0000256" key="9">
    <source>
        <dbReference type="ARBA" id="ARBA00023237"/>
    </source>
</evidence>
<proteinExistence type="inferred from homology"/>
<name>A0A3S2VEA9_9BURK</name>
<dbReference type="Gene3D" id="2.40.170.20">
    <property type="entry name" value="TonB-dependent receptor, beta-barrel domain"/>
    <property type="match status" value="1"/>
</dbReference>
<evidence type="ECO:0000256" key="10">
    <source>
        <dbReference type="PROSITE-ProRule" id="PRU01360"/>
    </source>
</evidence>
<keyword evidence="4 10" id="KW-1134">Transmembrane beta strand</keyword>
<evidence type="ECO:0000256" key="11">
    <source>
        <dbReference type="RuleBase" id="RU003357"/>
    </source>
</evidence>
<dbReference type="PROSITE" id="PS52016">
    <property type="entry name" value="TONB_DEPENDENT_REC_3"/>
    <property type="match status" value="1"/>
</dbReference>
<evidence type="ECO:0000256" key="5">
    <source>
        <dbReference type="ARBA" id="ARBA00022692"/>
    </source>
</evidence>
<feature type="chain" id="PRO_5018731591" evidence="12">
    <location>
        <begin position="30"/>
        <end position="700"/>
    </location>
</feature>
<comment type="similarity">
    <text evidence="2 10 11">Belongs to the TonB-dependent receptor family.</text>
</comment>
<gene>
    <name evidence="15" type="ORF">EOD73_11650</name>
</gene>
<evidence type="ECO:0000313" key="15">
    <source>
        <dbReference type="EMBL" id="RVT84775.1"/>
    </source>
</evidence>
<evidence type="ECO:0000256" key="4">
    <source>
        <dbReference type="ARBA" id="ARBA00022452"/>
    </source>
</evidence>
<keyword evidence="3 10" id="KW-0813">Transport</keyword>
<dbReference type="Pfam" id="PF00593">
    <property type="entry name" value="TonB_dep_Rec_b-barrel"/>
    <property type="match status" value="1"/>
</dbReference>
<dbReference type="RefSeq" id="WP_127683177.1">
    <property type="nucleotide sequence ID" value="NZ_SACM01000003.1"/>
</dbReference>
<dbReference type="Pfam" id="PF07715">
    <property type="entry name" value="Plug"/>
    <property type="match status" value="1"/>
</dbReference>
<sequence length="700" mass="74511">MLTFCPFSRQRLAVAAALFAAACAAPVLAQSTPAAAATPPAAAASDVAVPALQPVVVTGNPLRSTQTSAAVSVLDGDALVLRRGSALGDTLDGLPGVSSTYFGPNANRPVVRGQDGDRIRVLSNAGASLDASALSFDHAVPIDPLVVERIEVLRGPAALLYGGSAVGGVVNAIDQRIPRTPARGLSAAGQLRVGGADGQRGVSAVMDQGSDGWAWHADAFWRRTDDLRVPRFERPDGAGGTGLSTRVLNSASAAQGGAVGASLVGAWGHLGLSVDHHGNDYGVVTEDDVTIRMKRDKAAVSGEWRDLAVWLPALRVQGSLTDYQHQEVEGSGEVGTTFKNRGGDVRVEAVHARREVAGGMLDGVFGAQAEASRFEALGEEAFVPSTRTRNAAAFWLGQWQADPRWQWSAGLRVERASVDSLGDADPAEPKFGAAVQRRFTPRSASLGWNGDLGEGWRLTGSLSRTERAPTSYELYANGVHAATATFERGDTAQRLEQGRHGELGLHWQGSGRQVQLQVYRSDFGRYIALLPTGEPDVVNADGEAFPVYAFRAVPARLQGWELQGTQRLWQGAGSTLDLEAQWDGVRADNRATGEPLPRIAPQRFKLGLAWQGAAWRWQAEVLRAQAQDRVPSDDLATPGWTQVNVAGSYRWRWQGQDALLFVRLNNLGNTLAYSASSTVTVRGLAPLPGRSLSVGLRWTL</sequence>
<dbReference type="GO" id="GO:0044718">
    <property type="term" value="P:siderophore transmembrane transport"/>
    <property type="evidence" value="ECO:0007669"/>
    <property type="project" value="TreeGrafter"/>
</dbReference>
<evidence type="ECO:0000256" key="1">
    <source>
        <dbReference type="ARBA" id="ARBA00004571"/>
    </source>
</evidence>
<dbReference type="Gene3D" id="2.170.130.10">
    <property type="entry name" value="TonB-dependent receptor, plug domain"/>
    <property type="match status" value="1"/>
</dbReference>
<keyword evidence="8 15" id="KW-0675">Receptor</keyword>
<keyword evidence="7 10" id="KW-0472">Membrane</keyword>
<evidence type="ECO:0000256" key="12">
    <source>
        <dbReference type="SAM" id="SignalP"/>
    </source>
</evidence>
<keyword evidence="12" id="KW-0732">Signal</keyword>
<dbReference type="OrthoDB" id="9795928at2"/>
<dbReference type="SUPFAM" id="SSF56935">
    <property type="entry name" value="Porins"/>
    <property type="match status" value="1"/>
</dbReference>